<dbReference type="InterPro" id="IPR036280">
    <property type="entry name" value="Multihaem_cyt_sf"/>
</dbReference>
<dbReference type="NCBIfam" id="TIGR01909">
    <property type="entry name" value="C_GCAxxG_C_C"/>
    <property type="match status" value="1"/>
</dbReference>
<dbReference type="Pfam" id="PF09719">
    <property type="entry name" value="C_GCAxxG_C_C"/>
    <property type="match status" value="1"/>
</dbReference>
<dbReference type="EMBL" id="JJMM01000002">
    <property type="protein sequence ID" value="KDR96438.1"/>
    <property type="molecule type" value="Genomic_DNA"/>
</dbReference>
<dbReference type="STRING" id="1121324.CLIT_2c00440"/>
<accession>A0A069RI01</accession>
<dbReference type="RefSeq" id="WP_038260824.1">
    <property type="nucleotide sequence ID" value="NZ_FSRH01000001.1"/>
</dbReference>
<comment type="caution">
    <text evidence="1">The sequence shown here is derived from an EMBL/GenBank/DDBJ whole genome shotgun (WGS) entry which is preliminary data.</text>
</comment>
<dbReference type="Proteomes" id="UP000027946">
    <property type="component" value="Unassembled WGS sequence"/>
</dbReference>
<sequence>MDRVKEAMGIFNGGFNCCQAVVAAFAQELGLDRETALKISSGFGGGMRNAEICGAVSGAVMALGLKYGHFNEDDADSKEKIGERVKAFSSTFKEKHGSIICRELLGCDTSTEEGKEYAAENELREKVCNGLIECAVELLEDMLKK</sequence>
<organism evidence="1 2">
    <name type="scientific">Peptoclostridium litorale DSM 5388</name>
    <dbReference type="NCBI Taxonomy" id="1121324"/>
    <lineage>
        <taxon>Bacteria</taxon>
        <taxon>Bacillati</taxon>
        <taxon>Bacillota</taxon>
        <taxon>Clostridia</taxon>
        <taxon>Peptostreptococcales</taxon>
        <taxon>Peptoclostridiaceae</taxon>
        <taxon>Peptoclostridium</taxon>
    </lineage>
</organism>
<name>A0A069RI01_PEPLI</name>
<evidence type="ECO:0000313" key="2">
    <source>
        <dbReference type="Proteomes" id="UP000027946"/>
    </source>
</evidence>
<keyword evidence="2" id="KW-1185">Reference proteome</keyword>
<evidence type="ECO:0000313" key="1">
    <source>
        <dbReference type="EMBL" id="KDR96438.1"/>
    </source>
</evidence>
<gene>
    <name evidence="1" type="ORF">CLIT_2c00440</name>
</gene>
<dbReference type="AlphaFoldDB" id="A0A069RI01"/>
<protein>
    <submittedName>
        <fullName evidence="1">C_GCAxxG_C_C family protein</fullName>
    </submittedName>
</protein>
<dbReference type="eggNOG" id="COG1433">
    <property type="taxonomic scope" value="Bacteria"/>
</dbReference>
<proteinExistence type="predicted"/>
<dbReference type="InterPro" id="IPR010181">
    <property type="entry name" value="CGCAxxGCC_motif"/>
</dbReference>
<dbReference type="OrthoDB" id="190287at2"/>
<reference evidence="1 2" key="1">
    <citation type="submission" date="2014-03" db="EMBL/GenBank/DDBJ databases">
        <title>Genome sequence of Clostridium litorale W6, DSM 5388.</title>
        <authorList>
            <person name="Poehlein A."/>
            <person name="Jagirdar A."/>
            <person name="Khonsari B."/>
            <person name="Chibani C.M."/>
            <person name="Gutierrez Gutierrez D.A."/>
            <person name="Davydova E."/>
            <person name="Alghaithi H.S."/>
            <person name="Nair K.P."/>
            <person name="Dhamotharan K."/>
            <person name="Chandran L."/>
            <person name="G W."/>
            <person name="Daniel R."/>
        </authorList>
    </citation>
    <scope>NUCLEOTIDE SEQUENCE [LARGE SCALE GENOMIC DNA]</scope>
    <source>
        <strain evidence="1 2">W6</strain>
    </source>
</reference>
<dbReference type="SUPFAM" id="SSF48695">
    <property type="entry name" value="Multiheme cytochromes"/>
    <property type="match status" value="1"/>
</dbReference>